<reference evidence="1" key="1">
    <citation type="submission" date="2021-12" db="EMBL/GenBank/DDBJ databases">
        <authorList>
            <person name="King R."/>
        </authorList>
    </citation>
    <scope>NUCLEOTIDE SEQUENCE</scope>
</reference>
<name>A0ABN8BAV9_CHISP</name>
<proteinExistence type="predicted"/>
<gene>
    <name evidence="1" type="ORF">CHILSU_LOCUS9304</name>
</gene>
<organism evidence="1 2">
    <name type="scientific">Chilo suppressalis</name>
    <name type="common">Asiatic rice borer moth</name>
    <dbReference type="NCBI Taxonomy" id="168631"/>
    <lineage>
        <taxon>Eukaryota</taxon>
        <taxon>Metazoa</taxon>
        <taxon>Ecdysozoa</taxon>
        <taxon>Arthropoda</taxon>
        <taxon>Hexapoda</taxon>
        <taxon>Insecta</taxon>
        <taxon>Pterygota</taxon>
        <taxon>Neoptera</taxon>
        <taxon>Endopterygota</taxon>
        <taxon>Lepidoptera</taxon>
        <taxon>Glossata</taxon>
        <taxon>Ditrysia</taxon>
        <taxon>Pyraloidea</taxon>
        <taxon>Crambidae</taxon>
        <taxon>Crambinae</taxon>
        <taxon>Chilo</taxon>
    </lineage>
</organism>
<dbReference type="EMBL" id="OU963898">
    <property type="protein sequence ID" value="CAH0405933.1"/>
    <property type="molecule type" value="Genomic_DNA"/>
</dbReference>
<evidence type="ECO:0000313" key="2">
    <source>
        <dbReference type="Proteomes" id="UP001153292"/>
    </source>
</evidence>
<protein>
    <recommendedName>
        <fullName evidence="3">Transcription termination factor 5, mitochondrial</fullName>
    </recommendedName>
</protein>
<evidence type="ECO:0000313" key="1">
    <source>
        <dbReference type="EMBL" id="CAH0405933.1"/>
    </source>
</evidence>
<accession>A0ABN8BAV9</accession>
<evidence type="ECO:0008006" key="3">
    <source>
        <dbReference type="Google" id="ProtNLM"/>
    </source>
</evidence>
<dbReference type="Proteomes" id="UP001153292">
    <property type="component" value="Chromosome 5"/>
</dbReference>
<keyword evidence="2" id="KW-1185">Reference proteome</keyword>
<sequence length="530" mass="62260">MYYSTKVKGAEKYIYPYISLLRCHHNIPFFDFYYRTTGNKISERDRPILKKKHPNIEVLTNERVQCTLNILKKFGITPFEACQNLHLFSMNPITMDNYAEILKECGFIHIIPQYIIRYHTIVRSKTIEYLKKKGLVRTEFVLEESLLNSFPEWLSSNKHLENFQDSDTSILTVRMSVLEKYLNWRLSTTAEEFQKYCRHYLPLKHKPMTDIREALDIAQNDIKFSVESIRRNGFIISADPIKTKMLLENVTTLAGLDIRKVIRIEPAILKNNYLAVLHIRNLMEEYRISEAAQQRYLKVYCMKPQTVQQRLDELKSLKEYQVLSSNPRALSMVVHKNKMLSRLKKIQETEKQCYSLNNLVASSTVFNNYMSGFGNRACGRDMAILIASYANAENDNYKSTNSETIKNIVKQLKKHKYYLHAALIVVDTNIQFLKKKFDNSVIFRHCQLLLYPLSELEYYLNHLLELRSGNTEKTDHKVQLDATYNNLKYHQLTDDQILSLVLYEIEKKYHFSGDGIWAKQDKVNKKMSAT</sequence>